<evidence type="ECO:0000313" key="2">
    <source>
        <dbReference type="Proteomes" id="UP000076863"/>
    </source>
</evidence>
<comment type="caution">
    <text evidence="1">The sequence shown here is derived from an EMBL/GenBank/DDBJ whole genome shotgun (WGS) entry which is preliminary data.</text>
</comment>
<dbReference type="EMBL" id="AZHA01000047">
    <property type="protein sequence ID" value="OAA34926.1"/>
    <property type="molecule type" value="Genomic_DNA"/>
</dbReference>
<name>A0A166WNH5_9HYPO</name>
<proteinExistence type="predicted"/>
<dbReference type="AlphaFoldDB" id="A0A166WNH5"/>
<accession>A0A166WNH5</accession>
<keyword evidence="2" id="KW-1185">Reference proteome</keyword>
<organism evidence="1 2">
    <name type="scientific">Beauveria brongniartii RCEF 3172</name>
    <dbReference type="NCBI Taxonomy" id="1081107"/>
    <lineage>
        <taxon>Eukaryota</taxon>
        <taxon>Fungi</taxon>
        <taxon>Dikarya</taxon>
        <taxon>Ascomycota</taxon>
        <taxon>Pezizomycotina</taxon>
        <taxon>Sordariomycetes</taxon>
        <taxon>Hypocreomycetidae</taxon>
        <taxon>Hypocreales</taxon>
        <taxon>Cordycipitaceae</taxon>
        <taxon>Beauveria</taxon>
        <taxon>Beauveria brongniartii</taxon>
    </lineage>
</organism>
<gene>
    <name evidence="1" type="ORF">BBO_09013</name>
</gene>
<reference evidence="1 2" key="1">
    <citation type="journal article" date="2016" name="Genome Biol. Evol.">
        <title>Divergent and convergent evolution of fungal pathogenicity.</title>
        <authorList>
            <person name="Shang Y."/>
            <person name="Xiao G."/>
            <person name="Zheng P."/>
            <person name="Cen K."/>
            <person name="Zhan S."/>
            <person name="Wang C."/>
        </authorList>
    </citation>
    <scope>NUCLEOTIDE SEQUENCE [LARGE SCALE GENOMIC DNA]</scope>
    <source>
        <strain evidence="1 2">RCEF 3172</strain>
    </source>
</reference>
<sequence>MVQAPAHALHATTHLQEIRVPLGRQFPITQKFGDDSRSVGRARGELCPRQSGQDECDVVGSLVAGPDDVQHADTFCVEAKVLGERLHNGKLQISAIIKVADSECVLVCVCGTEALTR</sequence>
<dbReference type="Proteomes" id="UP000076863">
    <property type="component" value="Unassembled WGS sequence"/>
</dbReference>
<protein>
    <submittedName>
        <fullName evidence="1">Uncharacterized protein</fullName>
    </submittedName>
</protein>
<evidence type="ECO:0000313" key="1">
    <source>
        <dbReference type="EMBL" id="OAA34926.1"/>
    </source>
</evidence>